<feature type="chain" id="PRO_5009446153" evidence="1">
    <location>
        <begin position="31"/>
        <end position="101"/>
    </location>
</feature>
<organism evidence="2 3">
    <name type="scientific">Rhynchosporium agropyri</name>
    <dbReference type="NCBI Taxonomy" id="914238"/>
    <lineage>
        <taxon>Eukaryota</taxon>
        <taxon>Fungi</taxon>
        <taxon>Dikarya</taxon>
        <taxon>Ascomycota</taxon>
        <taxon>Pezizomycotina</taxon>
        <taxon>Leotiomycetes</taxon>
        <taxon>Helotiales</taxon>
        <taxon>Ploettnerulaceae</taxon>
        <taxon>Rhynchosporium</taxon>
    </lineage>
</organism>
<dbReference type="AlphaFoldDB" id="A0A1E1KJT3"/>
<dbReference type="EMBL" id="FJUX01000035">
    <property type="protein sequence ID" value="CZS98293.1"/>
    <property type="molecule type" value="Genomic_DNA"/>
</dbReference>
<accession>A0A1E1KJT3</accession>
<reference evidence="3" key="1">
    <citation type="submission" date="2016-03" db="EMBL/GenBank/DDBJ databases">
        <authorList>
            <person name="Guldener U."/>
        </authorList>
    </citation>
    <scope>NUCLEOTIDE SEQUENCE [LARGE SCALE GENOMIC DNA]</scope>
    <source>
        <strain evidence="3">04CH-RAC-A.6.1</strain>
    </source>
</reference>
<keyword evidence="3" id="KW-1185">Reference proteome</keyword>
<sequence length="101" mass="11134">MPSHQHGTSPLLLKLLVGLFLLSEQNPSSSTFFSTVSAQADRDPNQVTESFRLPECGQVSYPILASFRRWRNQGLVTYLAYVTSCTSRPGGESSLVKSQQV</sequence>
<evidence type="ECO:0000256" key="1">
    <source>
        <dbReference type="SAM" id="SignalP"/>
    </source>
</evidence>
<name>A0A1E1KJT3_9HELO</name>
<feature type="signal peptide" evidence="1">
    <location>
        <begin position="1"/>
        <end position="30"/>
    </location>
</feature>
<protein>
    <submittedName>
        <fullName evidence="2">Uncharacterized protein</fullName>
    </submittedName>
</protein>
<proteinExistence type="predicted"/>
<gene>
    <name evidence="2" type="ORF">RAG0_07073</name>
</gene>
<evidence type="ECO:0000313" key="3">
    <source>
        <dbReference type="Proteomes" id="UP000178912"/>
    </source>
</evidence>
<evidence type="ECO:0000313" key="2">
    <source>
        <dbReference type="EMBL" id="CZS98293.1"/>
    </source>
</evidence>
<dbReference type="Proteomes" id="UP000178912">
    <property type="component" value="Unassembled WGS sequence"/>
</dbReference>
<keyword evidence="1" id="KW-0732">Signal</keyword>